<dbReference type="EMBL" id="CAUYUJ010017991">
    <property type="protein sequence ID" value="CAK0879713.1"/>
    <property type="molecule type" value="Genomic_DNA"/>
</dbReference>
<evidence type="ECO:0000313" key="7">
    <source>
        <dbReference type="EMBL" id="CAK0879713.1"/>
    </source>
</evidence>
<evidence type="ECO:0008006" key="9">
    <source>
        <dbReference type="Google" id="ProtNLM"/>
    </source>
</evidence>
<evidence type="ECO:0000256" key="6">
    <source>
        <dbReference type="SAM" id="Phobius"/>
    </source>
</evidence>
<feature type="repeat" description="Solcar" evidence="4">
    <location>
        <begin position="140"/>
        <end position="221"/>
    </location>
</feature>
<dbReference type="Pfam" id="PF00153">
    <property type="entry name" value="Mito_carr"/>
    <property type="match status" value="2"/>
</dbReference>
<evidence type="ECO:0000256" key="2">
    <source>
        <dbReference type="ARBA" id="ARBA00022692"/>
    </source>
</evidence>
<proteinExistence type="inferred from homology"/>
<evidence type="ECO:0000256" key="4">
    <source>
        <dbReference type="PROSITE-ProRule" id="PRU00282"/>
    </source>
</evidence>
<keyword evidence="2 4" id="KW-0812">Transmembrane</keyword>
<comment type="subcellular location">
    <subcellularLocation>
        <location evidence="1">Membrane</location>
        <topology evidence="1">Multi-pass membrane protein</topology>
    </subcellularLocation>
</comment>
<dbReference type="InterPro" id="IPR018108">
    <property type="entry name" value="MCP_transmembrane"/>
</dbReference>
<evidence type="ECO:0000256" key="5">
    <source>
        <dbReference type="RuleBase" id="RU000488"/>
    </source>
</evidence>
<evidence type="ECO:0000256" key="3">
    <source>
        <dbReference type="ARBA" id="ARBA00023136"/>
    </source>
</evidence>
<evidence type="ECO:0000256" key="1">
    <source>
        <dbReference type="ARBA" id="ARBA00004141"/>
    </source>
</evidence>
<gene>
    <name evidence="7" type="ORF">PCOR1329_LOCUS63054</name>
</gene>
<dbReference type="SUPFAM" id="SSF103506">
    <property type="entry name" value="Mitochondrial carrier"/>
    <property type="match status" value="1"/>
</dbReference>
<keyword evidence="3 4" id="KW-0472">Membrane</keyword>
<dbReference type="Proteomes" id="UP001189429">
    <property type="component" value="Unassembled WGS sequence"/>
</dbReference>
<protein>
    <recommendedName>
        <fullName evidence="9">ADP,ATP carrier protein</fullName>
    </recommendedName>
</protein>
<keyword evidence="6" id="KW-1133">Transmembrane helix</keyword>
<dbReference type="PANTHER" id="PTHR47567">
    <property type="entry name" value="MITOCHONDRIAL SUBSTRATE/SOLUTE CARRIER"/>
    <property type="match status" value="1"/>
</dbReference>
<keyword evidence="5" id="KW-0813">Transport</keyword>
<dbReference type="PANTHER" id="PTHR47567:SF1">
    <property type="entry name" value="NAD-DEPENDENT EPIMERASE_DEHYDRATASE DOMAIN-CONTAINING PROTEIN"/>
    <property type="match status" value="1"/>
</dbReference>
<keyword evidence="8" id="KW-1185">Reference proteome</keyword>
<feature type="transmembrane region" description="Helical" evidence="6">
    <location>
        <begin position="51"/>
        <end position="72"/>
    </location>
</feature>
<reference evidence="7" key="1">
    <citation type="submission" date="2023-10" db="EMBL/GenBank/DDBJ databases">
        <authorList>
            <person name="Chen Y."/>
            <person name="Shah S."/>
            <person name="Dougan E. K."/>
            <person name="Thang M."/>
            <person name="Chan C."/>
        </authorList>
    </citation>
    <scope>NUCLEOTIDE SEQUENCE [LARGE SCALE GENOMIC DNA]</scope>
</reference>
<comment type="similarity">
    <text evidence="5">Belongs to the mitochondrial carrier (TC 2.A.29) family.</text>
</comment>
<dbReference type="PROSITE" id="PS50920">
    <property type="entry name" value="SOLCAR"/>
    <property type="match status" value="1"/>
</dbReference>
<organism evidence="7 8">
    <name type="scientific">Prorocentrum cordatum</name>
    <dbReference type="NCBI Taxonomy" id="2364126"/>
    <lineage>
        <taxon>Eukaryota</taxon>
        <taxon>Sar</taxon>
        <taxon>Alveolata</taxon>
        <taxon>Dinophyceae</taxon>
        <taxon>Prorocentrales</taxon>
        <taxon>Prorocentraceae</taxon>
        <taxon>Prorocentrum</taxon>
    </lineage>
</organism>
<name>A0ABN9W4M6_9DINO</name>
<sequence length="320" mass="34623">MAALREAIQRKDFLRAHEIQRRIDALEVAAPVRRGAEDSTSGLLGESFRHALGGGAAGAAAMAVQVTTLMWLRTTLYYQYRHGSSTRAALRSLYAQGGVLRFYQGFPLALIQGPLCRFGDTAANTGVMAFLGSHDATRDLPLVAKTFASASVASSWKIILMPIDTVKTMMQVEGAHGISTLRAKCSKHGLSVLYHGTLGLFGSAFVGHYFWYGTYNAADQVVPTPADLLPRLCRNAALGFTASATSDTATNAVRVLKTYRQTSQSTVSYAEAAQRIVAKDGLLGLFSRGLGTRILNNGIQAALFTATWKYLQQKLEQPQR</sequence>
<comment type="caution">
    <text evidence="7">The sequence shown here is derived from an EMBL/GenBank/DDBJ whole genome shotgun (WGS) entry which is preliminary data.</text>
</comment>
<accession>A0ABN9W4M6</accession>
<dbReference type="Gene3D" id="1.50.40.10">
    <property type="entry name" value="Mitochondrial carrier domain"/>
    <property type="match status" value="1"/>
</dbReference>
<feature type="transmembrane region" description="Helical" evidence="6">
    <location>
        <begin position="192"/>
        <end position="212"/>
    </location>
</feature>
<evidence type="ECO:0000313" key="8">
    <source>
        <dbReference type="Proteomes" id="UP001189429"/>
    </source>
</evidence>
<dbReference type="InterPro" id="IPR023395">
    <property type="entry name" value="MCP_dom_sf"/>
</dbReference>